<proteinExistence type="predicted"/>
<feature type="domain" description="Response regulatory" evidence="7">
    <location>
        <begin position="384"/>
        <end position="506"/>
    </location>
</feature>
<dbReference type="Gene3D" id="1.10.287.130">
    <property type="match status" value="1"/>
</dbReference>
<dbReference type="Gene3D" id="3.40.50.2300">
    <property type="match status" value="2"/>
</dbReference>
<dbReference type="PANTHER" id="PTHR45339">
    <property type="entry name" value="HYBRID SIGNAL TRANSDUCTION HISTIDINE KINASE J"/>
    <property type="match status" value="1"/>
</dbReference>
<evidence type="ECO:0000313" key="9">
    <source>
        <dbReference type="EMBL" id="MCT8985788.1"/>
    </source>
</evidence>
<dbReference type="Pfam" id="PF02518">
    <property type="entry name" value="HATPase_c"/>
    <property type="match status" value="1"/>
</dbReference>
<dbReference type="CDD" id="cd00130">
    <property type="entry name" value="PAS"/>
    <property type="match status" value="1"/>
</dbReference>
<dbReference type="SMART" id="SM00448">
    <property type="entry name" value="REC"/>
    <property type="match status" value="1"/>
</dbReference>
<sequence>MFESLTELSPEAMVIIDSSGVIVLINSQAEKLFGYSREQLVGQKINMLVPVSVAGKHDSYVDGYVNKPRTRPMGMADDLFSRHADGSEFPVEVSLSPIQLDDKMLIASSIRNISERKKIEKTLKSAIDKAKSASQAKTAFLANMSHEIRTPLNAVIGLTHLLKGKELTSEQLKLVSNIQLAGRSLLGIVNDILDLSKIEANEMPVVLEPCNLQQLLDEIYSVFSNQANQKRITLGLHVDPDVTPIVLTDKKLLQQVITNLLSNAIKFTNEGGVTLTVTREASDTALPEQQLVRFTIEDTGIGISEKQQKKIFQPFNQADDGINRRFDGTGLGLSIVTNLSELLGGKVGVASEMGKGSRFWLDVPFTLLDNDDGFSTDSIVEAIHIWVLGDADQKDCVLKKIGTSLGWRVFCGSNLEQFKQELEQRLTSQKSLPDVVVIDWKRYQLDSLPIIEDIFNLPLWPNIPVIAVCSAEQQRDVAQYDGGRINGILLYPVQPAELFSLVNKVLIDHTGDTARVLESTKMEAIKAKWLPGVRILVVDDNQMNLDVVEQILINNGAVVTTACSGTKAIDALKDAMNSFDVVLMDVQMPEIDGLETTTFIRQQLHIKKLPIIALTAGTLIDEKNRALSIGMNDFLSKPIEPGQLILCLRKQVERYRERAVMIEHIDASNSVTSVPNCTRNHRHIE</sequence>
<feature type="domain" description="Response regulatory" evidence="7">
    <location>
        <begin position="534"/>
        <end position="652"/>
    </location>
</feature>
<feature type="domain" description="Histidine kinase" evidence="6">
    <location>
        <begin position="143"/>
        <end position="367"/>
    </location>
</feature>
<reference evidence="9" key="1">
    <citation type="submission" date="2022-09" db="EMBL/GenBank/DDBJ databases">
        <title>Shewanella sp. KJ10-1 sp.nov, isolated from marine algae.</title>
        <authorList>
            <person name="Butt M."/>
            <person name="Lee J.K."/>
            <person name="Kim J.M."/>
            <person name="Choi D.G."/>
        </authorList>
    </citation>
    <scope>NUCLEOTIDE SEQUENCE</scope>
    <source>
        <strain evidence="9">KJ10-1</strain>
    </source>
</reference>
<comment type="catalytic activity">
    <reaction evidence="1">
        <text>ATP + protein L-histidine = ADP + protein N-phospho-L-histidine.</text>
        <dbReference type="EC" id="2.7.13.3"/>
    </reaction>
</comment>
<evidence type="ECO:0000256" key="5">
    <source>
        <dbReference type="PROSITE-ProRule" id="PRU00169"/>
    </source>
</evidence>
<feature type="modified residue" description="4-aspartylphosphate" evidence="5">
    <location>
        <position position="585"/>
    </location>
</feature>
<accession>A0ABT2NZH9</accession>
<evidence type="ECO:0000256" key="1">
    <source>
        <dbReference type="ARBA" id="ARBA00000085"/>
    </source>
</evidence>
<dbReference type="Gene3D" id="3.30.565.10">
    <property type="entry name" value="Histidine kinase-like ATPase, C-terminal domain"/>
    <property type="match status" value="1"/>
</dbReference>
<dbReference type="PROSITE" id="PS50109">
    <property type="entry name" value="HIS_KIN"/>
    <property type="match status" value="1"/>
</dbReference>
<dbReference type="SUPFAM" id="SSF55874">
    <property type="entry name" value="ATPase domain of HSP90 chaperone/DNA topoisomerase II/histidine kinase"/>
    <property type="match status" value="1"/>
</dbReference>
<keyword evidence="3 5" id="KW-0597">Phosphoprotein</keyword>
<comment type="caution">
    <text evidence="9">The sequence shown here is derived from an EMBL/GenBank/DDBJ whole genome shotgun (WGS) entry which is preliminary data.</text>
</comment>
<feature type="domain" description="PAS" evidence="8">
    <location>
        <begin position="1"/>
        <end position="50"/>
    </location>
</feature>
<dbReference type="SUPFAM" id="SSF47384">
    <property type="entry name" value="Homodimeric domain of signal transducing histidine kinase"/>
    <property type="match status" value="1"/>
</dbReference>
<dbReference type="Pfam" id="PF00512">
    <property type="entry name" value="HisKA"/>
    <property type="match status" value="1"/>
</dbReference>
<dbReference type="InterPro" id="IPR036890">
    <property type="entry name" value="HATPase_C_sf"/>
</dbReference>
<dbReference type="CDD" id="cd16922">
    <property type="entry name" value="HATPase_EvgS-ArcB-TorS-like"/>
    <property type="match status" value="1"/>
</dbReference>
<keyword evidence="10" id="KW-1185">Reference proteome</keyword>
<dbReference type="PROSITE" id="PS50110">
    <property type="entry name" value="RESPONSE_REGULATORY"/>
    <property type="match status" value="2"/>
</dbReference>
<dbReference type="CDD" id="cd17546">
    <property type="entry name" value="REC_hyHK_CKI1_RcsC-like"/>
    <property type="match status" value="1"/>
</dbReference>
<dbReference type="InterPro" id="IPR003661">
    <property type="entry name" value="HisK_dim/P_dom"/>
</dbReference>
<dbReference type="RefSeq" id="WP_261732273.1">
    <property type="nucleotide sequence ID" value="NZ_JAODOQ010000001.1"/>
</dbReference>
<dbReference type="Pfam" id="PF13426">
    <property type="entry name" value="PAS_9"/>
    <property type="match status" value="1"/>
</dbReference>
<evidence type="ECO:0000259" key="7">
    <source>
        <dbReference type="PROSITE" id="PS50110"/>
    </source>
</evidence>
<dbReference type="Pfam" id="PF00072">
    <property type="entry name" value="Response_reg"/>
    <property type="match status" value="1"/>
</dbReference>
<dbReference type="InterPro" id="IPR004358">
    <property type="entry name" value="Sig_transdc_His_kin-like_C"/>
</dbReference>
<dbReference type="InterPro" id="IPR001789">
    <property type="entry name" value="Sig_transdc_resp-reg_receiver"/>
</dbReference>
<dbReference type="EC" id="2.7.13.3" evidence="2"/>
<evidence type="ECO:0000256" key="3">
    <source>
        <dbReference type="ARBA" id="ARBA00022553"/>
    </source>
</evidence>
<feature type="modified residue" description="4-aspartylphosphate" evidence="5">
    <location>
        <position position="439"/>
    </location>
</feature>
<protein>
    <recommendedName>
        <fullName evidence="2">histidine kinase</fullName>
        <ecNumber evidence="2">2.7.13.3</ecNumber>
    </recommendedName>
</protein>
<dbReference type="SUPFAM" id="SSF55785">
    <property type="entry name" value="PYP-like sensor domain (PAS domain)"/>
    <property type="match status" value="1"/>
</dbReference>
<dbReference type="InterPro" id="IPR035965">
    <property type="entry name" value="PAS-like_dom_sf"/>
</dbReference>
<dbReference type="InterPro" id="IPR000014">
    <property type="entry name" value="PAS"/>
</dbReference>
<dbReference type="CDD" id="cd00082">
    <property type="entry name" value="HisKA"/>
    <property type="match status" value="1"/>
</dbReference>
<dbReference type="InterPro" id="IPR005467">
    <property type="entry name" value="His_kinase_dom"/>
</dbReference>
<dbReference type="InterPro" id="IPR036097">
    <property type="entry name" value="HisK_dim/P_sf"/>
</dbReference>
<evidence type="ECO:0000313" key="10">
    <source>
        <dbReference type="Proteomes" id="UP001431192"/>
    </source>
</evidence>
<dbReference type="SUPFAM" id="SSF52172">
    <property type="entry name" value="CheY-like"/>
    <property type="match status" value="2"/>
</dbReference>
<dbReference type="InterPro" id="IPR003594">
    <property type="entry name" value="HATPase_dom"/>
</dbReference>
<dbReference type="PROSITE" id="PS50112">
    <property type="entry name" value="PAS"/>
    <property type="match status" value="1"/>
</dbReference>
<dbReference type="NCBIfam" id="TIGR00229">
    <property type="entry name" value="sensory_box"/>
    <property type="match status" value="1"/>
</dbReference>
<dbReference type="SMART" id="SM00091">
    <property type="entry name" value="PAS"/>
    <property type="match status" value="1"/>
</dbReference>
<evidence type="ECO:0000256" key="4">
    <source>
        <dbReference type="ARBA" id="ARBA00023012"/>
    </source>
</evidence>
<gene>
    <name evidence="9" type="ORF">N4T56_03740</name>
</gene>
<organism evidence="9 10">
    <name type="scientific">Shewanella phaeophyticola</name>
    <dbReference type="NCBI Taxonomy" id="2978345"/>
    <lineage>
        <taxon>Bacteria</taxon>
        <taxon>Pseudomonadati</taxon>
        <taxon>Pseudomonadota</taxon>
        <taxon>Gammaproteobacteria</taxon>
        <taxon>Alteromonadales</taxon>
        <taxon>Shewanellaceae</taxon>
        <taxon>Shewanella</taxon>
    </lineage>
</organism>
<evidence type="ECO:0000256" key="2">
    <source>
        <dbReference type="ARBA" id="ARBA00012438"/>
    </source>
</evidence>
<dbReference type="EMBL" id="JAODOQ010000001">
    <property type="protein sequence ID" value="MCT8985788.1"/>
    <property type="molecule type" value="Genomic_DNA"/>
</dbReference>
<dbReference type="Gene3D" id="3.30.450.20">
    <property type="entry name" value="PAS domain"/>
    <property type="match status" value="1"/>
</dbReference>
<keyword evidence="4" id="KW-0902">Two-component regulatory system</keyword>
<dbReference type="InterPro" id="IPR011006">
    <property type="entry name" value="CheY-like_superfamily"/>
</dbReference>
<evidence type="ECO:0000259" key="6">
    <source>
        <dbReference type="PROSITE" id="PS50109"/>
    </source>
</evidence>
<dbReference type="PRINTS" id="PR00344">
    <property type="entry name" value="BCTRLSENSOR"/>
</dbReference>
<evidence type="ECO:0000259" key="8">
    <source>
        <dbReference type="PROSITE" id="PS50112"/>
    </source>
</evidence>
<name>A0ABT2NZH9_9GAMM</name>
<dbReference type="Proteomes" id="UP001431192">
    <property type="component" value="Unassembled WGS sequence"/>
</dbReference>
<dbReference type="PANTHER" id="PTHR45339:SF1">
    <property type="entry name" value="HYBRID SIGNAL TRANSDUCTION HISTIDINE KINASE J"/>
    <property type="match status" value="1"/>
</dbReference>
<dbReference type="SMART" id="SM00387">
    <property type="entry name" value="HATPase_c"/>
    <property type="match status" value="1"/>
</dbReference>
<dbReference type="SMART" id="SM00388">
    <property type="entry name" value="HisKA"/>
    <property type="match status" value="1"/>
</dbReference>